<dbReference type="Proteomes" id="UP000708298">
    <property type="component" value="Unassembled WGS sequence"/>
</dbReference>
<dbReference type="RefSeq" id="WP_227319421.1">
    <property type="nucleotide sequence ID" value="NZ_JAESVB010000001.1"/>
</dbReference>
<reference evidence="2" key="2">
    <citation type="submission" date="2021-01" db="EMBL/GenBank/DDBJ databases">
        <authorList>
            <person name="Mieszkin S."/>
            <person name="Pouder E."/>
            <person name="Alain K."/>
        </authorList>
    </citation>
    <scope>NUCLEOTIDE SEQUENCE</scope>
    <source>
        <strain evidence="2">HW T2.11</strain>
    </source>
</reference>
<proteinExistence type="predicted"/>
<comment type="caution">
    <text evidence="2">The sequence shown here is derived from an EMBL/GenBank/DDBJ whole genome shotgun (WGS) entry which is preliminary data.</text>
</comment>
<organism evidence="2 3">
    <name type="scientific">Acidisoma silvae</name>
    <dbReference type="NCBI Taxonomy" id="2802396"/>
    <lineage>
        <taxon>Bacteria</taxon>
        <taxon>Pseudomonadati</taxon>
        <taxon>Pseudomonadota</taxon>
        <taxon>Alphaproteobacteria</taxon>
        <taxon>Acetobacterales</taxon>
        <taxon>Acidocellaceae</taxon>
        <taxon>Acidisoma</taxon>
    </lineage>
</organism>
<accession>A0A964DXI5</accession>
<reference evidence="2" key="1">
    <citation type="journal article" date="2021" name="Microorganisms">
        <title>Acidisoma silvae sp. nov. and Acidisomacellulosilytica sp. nov., Two Acidophilic Bacteria Isolated from Decaying Wood, Hydrolyzing Cellulose and Producing Poly-3-hydroxybutyrate.</title>
        <authorList>
            <person name="Mieszkin S."/>
            <person name="Pouder E."/>
            <person name="Uroz S."/>
            <person name="Simon-Colin C."/>
            <person name="Alain K."/>
        </authorList>
    </citation>
    <scope>NUCLEOTIDE SEQUENCE</scope>
    <source>
        <strain evidence="2">HW T2.11</strain>
    </source>
</reference>
<dbReference type="EMBL" id="JAESVB010000001">
    <property type="protein sequence ID" value="MCB8873738.1"/>
    <property type="molecule type" value="Genomic_DNA"/>
</dbReference>
<gene>
    <name evidence="2" type="ORF">ASILVAE211_00990</name>
</gene>
<dbReference type="AlphaFoldDB" id="A0A964DXI5"/>
<sequence>MPIRNLIAQIRQDQIDPLKPTGQLVADDEADPRHIMALFVERGIAHADNGKADHGRHGKQKNRAGQQEPAAGA</sequence>
<protein>
    <submittedName>
        <fullName evidence="2">Uncharacterized protein</fullName>
    </submittedName>
</protein>
<name>A0A964DXI5_9PROT</name>
<evidence type="ECO:0000256" key="1">
    <source>
        <dbReference type="SAM" id="MobiDB-lite"/>
    </source>
</evidence>
<evidence type="ECO:0000313" key="3">
    <source>
        <dbReference type="Proteomes" id="UP000708298"/>
    </source>
</evidence>
<feature type="compositionally biased region" description="Basic and acidic residues" evidence="1">
    <location>
        <begin position="46"/>
        <end position="55"/>
    </location>
</feature>
<evidence type="ECO:0000313" key="2">
    <source>
        <dbReference type="EMBL" id="MCB8873738.1"/>
    </source>
</evidence>
<feature type="region of interest" description="Disordered" evidence="1">
    <location>
        <begin position="46"/>
        <end position="73"/>
    </location>
</feature>
<keyword evidence="3" id="KW-1185">Reference proteome</keyword>